<evidence type="ECO:0000313" key="5">
    <source>
        <dbReference type="Proteomes" id="UP000011568"/>
    </source>
</evidence>
<protein>
    <submittedName>
        <fullName evidence="4">NUDIX hydrolase</fullName>
    </submittedName>
</protein>
<dbReference type="Proteomes" id="UP000011568">
    <property type="component" value="Unassembled WGS sequence"/>
</dbReference>
<keyword evidence="2 4" id="KW-0378">Hydrolase</keyword>
<dbReference type="PRINTS" id="PR00502">
    <property type="entry name" value="NUDIXFAMILY"/>
</dbReference>
<evidence type="ECO:0000256" key="1">
    <source>
        <dbReference type="ARBA" id="ARBA00001946"/>
    </source>
</evidence>
<dbReference type="RefSeq" id="WP_004053105.1">
    <property type="nucleotide sequence ID" value="NZ_AOMC01000093.1"/>
</dbReference>
<dbReference type="SUPFAM" id="SSF55811">
    <property type="entry name" value="Nudix"/>
    <property type="match status" value="1"/>
</dbReference>
<evidence type="ECO:0000313" key="4">
    <source>
        <dbReference type="EMBL" id="EMA45953.1"/>
    </source>
</evidence>
<organism evidence="4 5">
    <name type="scientific">Halococcus morrhuae DSM 1307</name>
    <dbReference type="NCBI Taxonomy" id="931277"/>
    <lineage>
        <taxon>Archaea</taxon>
        <taxon>Methanobacteriati</taxon>
        <taxon>Methanobacteriota</taxon>
        <taxon>Stenosarchaea group</taxon>
        <taxon>Halobacteria</taxon>
        <taxon>Halobacteriales</taxon>
        <taxon>Halococcaceae</taxon>
        <taxon>Halococcus</taxon>
    </lineage>
</organism>
<dbReference type="STRING" id="931277.C448_06885"/>
<accession>M0MKQ2</accession>
<dbReference type="Pfam" id="PF00293">
    <property type="entry name" value="NUDIX"/>
    <property type="match status" value="1"/>
</dbReference>
<comment type="caution">
    <text evidence="4">The sequence shown here is derived from an EMBL/GenBank/DDBJ whole genome shotgun (WGS) entry which is preliminary data.</text>
</comment>
<dbReference type="InterPro" id="IPR020084">
    <property type="entry name" value="NUDIX_hydrolase_CS"/>
</dbReference>
<dbReference type="PROSITE" id="PS00893">
    <property type="entry name" value="NUDIX_BOX"/>
    <property type="match status" value="1"/>
</dbReference>
<dbReference type="InterPro" id="IPR000086">
    <property type="entry name" value="NUDIX_hydrolase_dom"/>
</dbReference>
<evidence type="ECO:0000259" key="3">
    <source>
        <dbReference type="PROSITE" id="PS51462"/>
    </source>
</evidence>
<dbReference type="Pfam" id="PF12535">
    <property type="entry name" value="Nudix_N"/>
    <property type="match status" value="1"/>
</dbReference>
<dbReference type="CDD" id="cd02883">
    <property type="entry name" value="NUDIX_Hydrolase"/>
    <property type="match status" value="1"/>
</dbReference>
<dbReference type="InterPro" id="IPR059176">
    <property type="entry name" value="UDP-X_N"/>
</dbReference>
<dbReference type="Gene3D" id="3.90.79.10">
    <property type="entry name" value="Nucleoside Triphosphate Pyrophosphohydrolase"/>
    <property type="match status" value="1"/>
</dbReference>
<comment type="cofactor">
    <cofactor evidence="1">
        <name>Mg(2+)</name>
        <dbReference type="ChEBI" id="CHEBI:18420"/>
    </cofactor>
</comment>
<dbReference type="PROSITE" id="PS51462">
    <property type="entry name" value="NUDIX"/>
    <property type="match status" value="1"/>
</dbReference>
<gene>
    <name evidence="4" type="ORF">C448_06885</name>
</gene>
<dbReference type="OrthoDB" id="40462at2157"/>
<dbReference type="PATRIC" id="fig|931277.6.peg.1339"/>
<reference evidence="4 5" key="1">
    <citation type="journal article" date="2014" name="PLoS Genet.">
        <title>Phylogenetically driven sequencing of extremely halophilic archaea reveals strategies for static and dynamic osmo-response.</title>
        <authorList>
            <person name="Becker E.A."/>
            <person name="Seitzer P.M."/>
            <person name="Tritt A."/>
            <person name="Larsen D."/>
            <person name="Krusor M."/>
            <person name="Yao A.I."/>
            <person name="Wu D."/>
            <person name="Madern D."/>
            <person name="Eisen J.A."/>
            <person name="Darling A.E."/>
            <person name="Facciotti M.T."/>
        </authorList>
    </citation>
    <scope>NUCLEOTIDE SEQUENCE [LARGE SCALE GENOMIC DNA]</scope>
    <source>
        <strain evidence="4 5">DSM 1307</strain>
    </source>
</reference>
<dbReference type="InterPro" id="IPR015797">
    <property type="entry name" value="NUDIX_hydrolase-like_dom_sf"/>
</dbReference>
<sequence length="212" mass="23884">MNDDSVDLLPLLDELRVMAQAGLFFADDPYDRERYERILELVGEYYGMTLDVPPEEIHDRLAQDLGYVTPNVGVKAAIFDDEGRMLLMQRPEGSEYVAGTWDIPGGAVEPLEPPAETAIRETREETGLAVETIEVVDAYMMEPNRLNPHGHVLLLYLCEMAGGTLGLSHEGDALDYWEIEDVPAWTLDFRGPALDARDRWSEQQRDGREGDD</sequence>
<name>M0MKQ2_HALMO</name>
<keyword evidence="5" id="KW-1185">Reference proteome</keyword>
<dbReference type="EMBL" id="AOMC01000093">
    <property type="protein sequence ID" value="EMA45953.1"/>
    <property type="molecule type" value="Genomic_DNA"/>
</dbReference>
<dbReference type="Gene3D" id="6.10.250.1120">
    <property type="match status" value="1"/>
</dbReference>
<dbReference type="InterPro" id="IPR020476">
    <property type="entry name" value="Nudix_hydrolase"/>
</dbReference>
<dbReference type="PANTHER" id="PTHR43046">
    <property type="entry name" value="GDP-MANNOSE MANNOSYL HYDROLASE"/>
    <property type="match status" value="1"/>
</dbReference>
<dbReference type="GO" id="GO:0016787">
    <property type="term" value="F:hydrolase activity"/>
    <property type="evidence" value="ECO:0007669"/>
    <property type="project" value="UniProtKB-KW"/>
</dbReference>
<evidence type="ECO:0000256" key="2">
    <source>
        <dbReference type="ARBA" id="ARBA00022801"/>
    </source>
</evidence>
<proteinExistence type="predicted"/>
<dbReference type="PANTHER" id="PTHR43046:SF14">
    <property type="entry name" value="MUTT_NUDIX FAMILY PROTEIN"/>
    <property type="match status" value="1"/>
</dbReference>
<dbReference type="eggNOG" id="arCOG01075">
    <property type="taxonomic scope" value="Archaea"/>
</dbReference>
<dbReference type="AlphaFoldDB" id="M0MKQ2"/>
<feature type="domain" description="Nudix hydrolase" evidence="3">
    <location>
        <begin position="69"/>
        <end position="202"/>
    </location>
</feature>